<dbReference type="EMBL" id="ACKP02000049">
    <property type="protein sequence ID" value="EEX76441.1"/>
    <property type="molecule type" value="Genomic_DNA"/>
</dbReference>
<gene>
    <name evidence="1" type="ORF">SELSPUOL_02266</name>
</gene>
<protein>
    <submittedName>
        <fullName evidence="1">Uncharacterized protein</fullName>
    </submittedName>
</protein>
<sequence>MKKSRNYMHKRKLPNQSAPFGLDFLDFHSKATNIMKPTAFPHIAGYRFIW</sequence>
<reference evidence="1 2" key="1">
    <citation type="submission" date="2009-09" db="EMBL/GenBank/DDBJ databases">
        <authorList>
            <person name="Weinstock G."/>
            <person name="Sodergren E."/>
            <person name="Clifton S."/>
            <person name="Fulton L."/>
            <person name="Fulton B."/>
            <person name="Courtney L."/>
            <person name="Fronick C."/>
            <person name="Harrison M."/>
            <person name="Strong C."/>
            <person name="Farmer C."/>
            <person name="Delahaunty K."/>
            <person name="Markovic C."/>
            <person name="Hall O."/>
            <person name="Minx P."/>
            <person name="Tomlinson C."/>
            <person name="Mitreva M."/>
            <person name="Nelson J."/>
            <person name="Hou S."/>
            <person name="Wollam A."/>
            <person name="Pepin K.H."/>
            <person name="Johnson M."/>
            <person name="Bhonagiri V."/>
            <person name="Nash W.E."/>
            <person name="Warren W."/>
            <person name="Chinwalla A."/>
            <person name="Mardis E.R."/>
            <person name="Wilson R.K."/>
        </authorList>
    </citation>
    <scope>NUCLEOTIDE SEQUENCE [LARGE SCALE GENOMIC DNA]</scope>
    <source>
        <strain evidence="2">ATCC 35185 / DSM 20758 / VPI D19B-28</strain>
    </source>
</reference>
<dbReference type="Proteomes" id="UP000003505">
    <property type="component" value="Unassembled WGS sequence"/>
</dbReference>
<comment type="caution">
    <text evidence="1">The sequence shown here is derived from an EMBL/GenBank/DDBJ whole genome shotgun (WGS) entry which is preliminary data.</text>
</comment>
<accession>C9LXQ8</accession>
<organism evidence="1 2">
    <name type="scientific">Selenomonas sputigena (strain ATCC 35185 / DSM 20758 / CCUG 44933 / VPI D19B-28)</name>
    <dbReference type="NCBI Taxonomy" id="546271"/>
    <lineage>
        <taxon>Bacteria</taxon>
        <taxon>Bacillati</taxon>
        <taxon>Bacillota</taxon>
        <taxon>Negativicutes</taxon>
        <taxon>Selenomonadales</taxon>
        <taxon>Selenomonadaceae</taxon>
        <taxon>Selenomonas</taxon>
    </lineage>
</organism>
<name>C9LXQ8_SELS3</name>
<evidence type="ECO:0000313" key="1">
    <source>
        <dbReference type="EMBL" id="EEX76441.1"/>
    </source>
</evidence>
<dbReference type="AlphaFoldDB" id="C9LXQ8"/>
<evidence type="ECO:0000313" key="2">
    <source>
        <dbReference type="Proteomes" id="UP000003505"/>
    </source>
</evidence>
<proteinExistence type="predicted"/>